<evidence type="ECO:0000313" key="4">
    <source>
        <dbReference type="EMBL" id="GBP56370.1"/>
    </source>
</evidence>
<dbReference type="InterPro" id="IPR002656">
    <property type="entry name" value="Acyl_transf_3_dom"/>
</dbReference>
<dbReference type="PANTHER" id="PTHR11161">
    <property type="entry name" value="O-ACYLTRANSFERASE"/>
    <property type="match status" value="1"/>
</dbReference>
<organism evidence="4 5">
    <name type="scientific">Eumeta variegata</name>
    <name type="common">Bagworm moth</name>
    <name type="synonym">Eumeta japonica</name>
    <dbReference type="NCBI Taxonomy" id="151549"/>
    <lineage>
        <taxon>Eukaryota</taxon>
        <taxon>Metazoa</taxon>
        <taxon>Ecdysozoa</taxon>
        <taxon>Arthropoda</taxon>
        <taxon>Hexapoda</taxon>
        <taxon>Insecta</taxon>
        <taxon>Pterygota</taxon>
        <taxon>Neoptera</taxon>
        <taxon>Endopterygota</taxon>
        <taxon>Lepidoptera</taxon>
        <taxon>Glossata</taxon>
        <taxon>Ditrysia</taxon>
        <taxon>Tineoidea</taxon>
        <taxon>Psychidae</taxon>
        <taxon>Oiketicinae</taxon>
        <taxon>Eumeta</taxon>
    </lineage>
</organism>
<dbReference type="Pfam" id="PF01757">
    <property type="entry name" value="Acyl_transf_3"/>
    <property type="match status" value="1"/>
</dbReference>
<feature type="transmembrane region" description="Helical" evidence="1">
    <location>
        <begin position="515"/>
        <end position="535"/>
    </location>
</feature>
<comment type="caution">
    <text evidence="4">The sequence shown here is derived from an EMBL/GenBank/DDBJ whole genome shotgun (WGS) entry which is preliminary data.</text>
</comment>
<accession>A0A4C1WZU0</accession>
<evidence type="ECO:0000259" key="2">
    <source>
        <dbReference type="Pfam" id="PF01757"/>
    </source>
</evidence>
<dbReference type="EMBL" id="BGZK01000690">
    <property type="protein sequence ID" value="GBP56370.1"/>
    <property type="molecule type" value="Genomic_DNA"/>
</dbReference>
<proteinExistence type="predicted"/>
<feature type="transmembrane region" description="Helical" evidence="1">
    <location>
        <begin position="399"/>
        <end position="421"/>
    </location>
</feature>
<evidence type="ECO:0000313" key="5">
    <source>
        <dbReference type="Proteomes" id="UP000299102"/>
    </source>
</evidence>
<protein>
    <submittedName>
        <fullName evidence="4">Nose resistant to fluoxetine protein 6</fullName>
    </submittedName>
</protein>
<keyword evidence="1" id="KW-1133">Transmembrane helix</keyword>
<dbReference type="Pfam" id="PF20146">
    <property type="entry name" value="NRF"/>
    <property type="match status" value="1"/>
</dbReference>
<feature type="domain" description="Nose resistant-to-fluoxetine protein N-terminal" evidence="3">
    <location>
        <begin position="7"/>
        <end position="114"/>
    </location>
</feature>
<dbReference type="Proteomes" id="UP000299102">
    <property type="component" value="Unassembled WGS sequence"/>
</dbReference>
<feature type="domain" description="Acyltransferase 3" evidence="2">
    <location>
        <begin position="223"/>
        <end position="532"/>
    </location>
</feature>
<reference evidence="4 5" key="1">
    <citation type="journal article" date="2019" name="Commun. Biol.">
        <title>The bagworm genome reveals a unique fibroin gene that provides high tensile strength.</title>
        <authorList>
            <person name="Kono N."/>
            <person name="Nakamura H."/>
            <person name="Ohtoshi R."/>
            <person name="Tomita M."/>
            <person name="Numata K."/>
            <person name="Arakawa K."/>
        </authorList>
    </citation>
    <scope>NUCLEOTIDE SEQUENCE [LARGE SCALE GENOMIC DNA]</scope>
</reference>
<evidence type="ECO:0000259" key="3">
    <source>
        <dbReference type="Pfam" id="PF20146"/>
    </source>
</evidence>
<dbReference type="InterPro" id="IPR006621">
    <property type="entry name" value="Nose-resist-to-fluoxetine_N"/>
</dbReference>
<feature type="transmembrane region" description="Helical" evidence="1">
    <location>
        <begin position="476"/>
        <end position="495"/>
    </location>
</feature>
<dbReference type="OrthoDB" id="8196286at2759"/>
<dbReference type="AlphaFoldDB" id="A0A4C1WZU0"/>
<dbReference type="InterPro" id="IPR052728">
    <property type="entry name" value="O2_lipid_transport_reg"/>
</dbReference>
<keyword evidence="1" id="KW-0472">Membrane</keyword>
<feature type="transmembrane region" description="Helical" evidence="1">
    <location>
        <begin position="441"/>
        <end position="464"/>
    </location>
</feature>
<gene>
    <name evidence="4" type="primary">nrf-6</name>
    <name evidence="4" type="ORF">EVAR_43309_1</name>
</gene>
<name>A0A4C1WZU0_EUMVA</name>
<feature type="transmembrane region" description="Helical" evidence="1">
    <location>
        <begin position="308"/>
        <end position="326"/>
    </location>
</feature>
<evidence type="ECO:0000256" key="1">
    <source>
        <dbReference type="SAM" id="Phobius"/>
    </source>
</evidence>
<dbReference type="PANTHER" id="PTHR11161:SF4">
    <property type="entry name" value="DROP DEAD"/>
    <property type="match status" value="1"/>
</dbReference>
<keyword evidence="1" id="KW-0812">Transmembrane</keyword>
<dbReference type="GO" id="GO:0016747">
    <property type="term" value="F:acyltransferase activity, transferring groups other than amino-acyl groups"/>
    <property type="evidence" value="ECO:0007669"/>
    <property type="project" value="InterPro"/>
</dbReference>
<sequence length="572" mass="63544">MDILLIVHDSSAKLPSGLLNGNVNQFGDFDQCLGAERRAASGGAGLRGKYCLASLQLRLQGTAPAAVIRMHRLMHSNYLFTSDLDDPGHRVPRFSSVQWGVCVPSACGAHDVRAALAHRLAPALAAAGLQLEVRLDEQMCQVLEDEYWPLGTVITGRQYREAQCVKIYDDAFKFPSMATGYLFCRDDVVGVRLSGNAIRCLSLKQNISKLVSDSSSPDDIGCVHGIRFINSVMLILSHKSMAAMYLPFANRTRMSLEVSEPWAVLSRAASLYTDPFLMLSGLLSTTALLRRFDRQSSFSLVNEYISRFIRLAPSLAVLMLFCTWLMPWIGRGPLWPQVVTHHADICKRTWWRNLLFVHNYFGFKDMCLTHTHHVGIDAQLFAATPLAARALVRWPRRGVLTLLALAALSTLARFVVTYHYQLSNFVAYGTSVKQLFATADHMYILPAYRATVYIMGVVLGYLLYSAKDTILSKAQVRAGWAFAVCALCASFSGTVEMGTMGYVYNVSLSSHYAAVAPITWCAFFAWIIYVSHMGYHRTRYSQFRTGHLVKVAFAGRAPTGTDPTASTVRLRN</sequence>
<keyword evidence="5" id="KW-1185">Reference proteome</keyword>